<sequence>AFSDEFKTFACGVQWVAYLIITMHQPREGSHLRTIGRKTRSVKDPRVNTILATFKSRMKAANSEVRTRENLGRLEASTEISTKEAVIHKSRHKRGHVNVTREVRDGDENAVATGR</sequence>
<comment type="caution">
    <text evidence="2">The sequence shown here is derived from an EMBL/GenBank/DDBJ whole genome shotgun (WGS) entry which is preliminary data.</text>
</comment>
<feature type="non-terminal residue" evidence="2">
    <location>
        <position position="1"/>
    </location>
</feature>
<evidence type="ECO:0000313" key="3">
    <source>
        <dbReference type="Proteomes" id="UP000553632"/>
    </source>
</evidence>
<feature type="non-terminal residue" evidence="2">
    <location>
        <position position="115"/>
    </location>
</feature>
<proteinExistence type="predicted"/>
<accession>A0A7J6S972</accession>
<dbReference type="AlphaFoldDB" id="A0A7J6S972"/>
<evidence type="ECO:0000313" key="2">
    <source>
        <dbReference type="EMBL" id="KAF4729291.1"/>
    </source>
</evidence>
<gene>
    <name evidence="2" type="ORF">FOZ63_019800</name>
</gene>
<evidence type="ECO:0000256" key="1">
    <source>
        <dbReference type="SAM" id="MobiDB-lite"/>
    </source>
</evidence>
<dbReference type="Proteomes" id="UP000553632">
    <property type="component" value="Unassembled WGS sequence"/>
</dbReference>
<feature type="region of interest" description="Disordered" evidence="1">
    <location>
        <begin position="86"/>
        <end position="115"/>
    </location>
</feature>
<reference evidence="2 3" key="1">
    <citation type="submission" date="2020-04" db="EMBL/GenBank/DDBJ databases">
        <title>Perkinsus olseni comparative genomics.</title>
        <authorList>
            <person name="Bogema D.R."/>
        </authorList>
    </citation>
    <scope>NUCLEOTIDE SEQUENCE [LARGE SCALE GENOMIC DNA]</scope>
    <source>
        <strain evidence="2 3">ATCC PRA-207</strain>
    </source>
</reference>
<keyword evidence="3" id="KW-1185">Reference proteome</keyword>
<protein>
    <submittedName>
        <fullName evidence="2">Uncharacterized protein</fullName>
    </submittedName>
</protein>
<dbReference type="EMBL" id="JABANO010019958">
    <property type="protein sequence ID" value="KAF4729291.1"/>
    <property type="molecule type" value="Genomic_DNA"/>
</dbReference>
<organism evidence="2 3">
    <name type="scientific">Perkinsus olseni</name>
    <name type="common">Perkinsus atlanticus</name>
    <dbReference type="NCBI Taxonomy" id="32597"/>
    <lineage>
        <taxon>Eukaryota</taxon>
        <taxon>Sar</taxon>
        <taxon>Alveolata</taxon>
        <taxon>Perkinsozoa</taxon>
        <taxon>Perkinsea</taxon>
        <taxon>Perkinsida</taxon>
        <taxon>Perkinsidae</taxon>
        <taxon>Perkinsus</taxon>
    </lineage>
</organism>
<name>A0A7J6S972_PEROL</name>